<dbReference type="SUPFAM" id="SSF53850">
    <property type="entry name" value="Periplasmic binding protein-like II"/>
    <property type="match status" value="1"/>
</dbReference>
<dbReference type="FunFam" id="1.10.10.10:FF:000001">
    <property type="entry name" value="LysR family transcriptional regulator"/>
    <property type="match status" value="1"/>
</dbReference>
<evidence type="ECO:0000256" key="4">
    <source>
        <dbReference type="ARBA" id="ARBA00023163"/>
    </source>
</evidence>
<evidence type="ECO:0000256" key="3">
    <source>
        <dbReference type="ARBA" id="ARBA00023125"/>
    </source>
</evidence>
<dbReference type="AlphaFoldDB" id="A0A1Y5SJB0"/>
<dbReference type="Pfam" id="PF00126">
    <property type="entry name" value="HTH_1"/>
    <property type="match status" value="1"/>
</dbReference>
<dbReference type="PANTHER" id="PTHR30126:SF77">
    <property type="entry name" value="TRANSCRIPTIONAL REGULATORY PROTEIN"/>
    <property type="match status" value="1"/>
</dbReference>
<gene>
    <name evidence="6" type="primary">gltR</name>
    <name evidence="6" type="ORF">OCH7691_01772</name>
</gene>
<dbReference type="OrthoDB" id="9791253at2"/>
<organism evidence="6 7">
    <name type="scientific">Oceanibacterium hippocampi</name>
    <dbReference type="NCBI Taxonomy" id="745714"/>
    <lineage>
        <taxon>Bacteria</taxon>
        <taxon>Pseudomonadati</taxon>
        <taxon>Pseudomonadota</taxon>
        <taxon>Alphaproteobacteria</taxon>
        <taxon>Sneathiellales</taxon>
        <taxon>Sneathiellaceae</taxon>
        <taxon>Oceanibacterium</taxon>
    </lineage>
</organism>
<dbReference type="Proteomes" id="UP000193200">
    <property type="component" value="Unassembled WGS sequence"/>
</dbReference>
<evidence type="ECO:0000313" key="6">
    <source>
        <dbReference type="EMBL" id="SLN41982.1"/>
    </source>
</evidence>
<dbReference type="EMBL" id="FWFR01000001">
    <property type="protein sequence ID" value="SLN41982.1"/>
    <property type="molecule type" value="Genomic_DNA"/>
</dbReference>
<keyword evidence="2" id="KW-0805">Transcription regulation</keyword>
<name>A0A1Y5SJB0_9PROT</name>
<protein>
    <submittedName>
        <fullName evidence="6">HTH-type transcriptional regulator GltR</fullName>
    </submittedName>
</protein>
<dbReference type="RefSeq" id="WP_085882990.1">
    <property type="nucleotide sequence ID" value="NZ_FWFR01000001.1"/>
</dbReference>
<reference evidence="6 7" key="1">
    <citation type="submission" date="2017-03" db="EMBL/GenBank/DDBJ databases">
        <authorList>
            <person name="Afonso C.L."/>
            <person name="Miller P.J."/>
            <person name="Scott M.A."/>
            <person name="Spackman E."/>
            <person name="Goraichik I."/>
            <person name="Dimitrov K.M."/>
            <person name="Suarez D.L."/>
            <person name="Swayne D.E."/>
        </authorList>
    </citation>
    <scope>NUCLEOTIDE SEQUENCE [LARGE SCALE GENOMIC DNA]</scope>
    <source>
        <strain evidence="6 7">CECT 7691</strain>
    </source>
</reference>
<dbReference type="InterPro" id="IPR036390">
    <property type="entry name" value="WH_DNA-bd_sf"/>
</dbReference>
<dbReference type="GO" id="GO:0003700">
    <property type="term" value="F:DNA-binding transcription factor activity"/>
    <property type="evidence" value="ECO:0007669"/>
    <property type="project" value="InterPro"/>
</dbReference>
<dbReference type="InterPro" id="IPR005119">
    <property type="entry name" value="LysR_subst-bd"/>
</dbReference>
<proteinExistence type="inferred from homology"/>
<dbReference type="SUPFAM" id="SSF46785">
    <property type="entry name" value="Winged helix' DNA-binding domain"/>
    <property type="match status" value="1"/>
</dbReference>
<keyword evidence="4" id="KW-0804">Transcription</keyword>
<dbReference type="InterPro" id="IPR000847">
    <property type="entry name" value="LysR_HTH_N"/>
</dbReference>
<accession>A0A1Y5SJB0</accession>
<keyword evidence="7" id="KW-1185">Reference proteome</keyword>
<keyword evidence="3" id="KW-0238">DNA-binding</keyword>
<dbReference type="PROSITE" id="PS50931">
    <property type="entry name" value="HTH_LYSR"/>
    <property type="match status" value="1"/>
</dbReference>
<dbReference type="CDD" id="cd05466">
    <property type="entry name" value="PBP2_LTTR_substrate"/>
    <property type="match status" value="1"/>
</dbReference>
<dbReference type="Gene3D" id="1.10.10.10">
    <property type="entry name" value="Winged helix-like DNA-binding domain superfamily/Winged helix DNA-binding domain"/>
    <property type="match status" value="1"/>
</dbReference>
<evidence type="ECO:0000256" key="1">
    <source>
        <dbReference type="ARBA" id="ARBA00009437"/>
    </source>
</evidence>
<dbReference type="FunCoup" id="A0A1Y5SJB0">
    <property type="interactions" value="148"/>
</dbReference>
<dbReference type="GO" id="GO:0000976">
    <property type="term" value="F:transcription cis-regulatory region binding"/>
    <property type="evidence" value="ECO:0007669"/>
    <property type="project" value="TreeGrafter"/>
</dbReference>
<dbReference type="Gene3D" id="3.40.190.290">
    <property type="match status" value="1"/>
</dbReference>
<evidence type="ECO:0000259" key="5">
    <source>
        <dbReference type="PROSITE" id="PS50931"/>
    </source>
</evidence>
<dbReference type="InParanoid" id="A0A1Y5SJB0"/>
<evidence type="ECO:0000256" key="2">
    <source>
        <dbReference type="ARBA" id="ARBA00023015"/>
    </source>
</evidence>
<sequence>MTLKQLETFFWVVRLKSFVAAAQRLNTAQSTVSMRINELEEHLGVRLFERQGRSMVPTRSGRDLFWYVDRALAMLAEAREQVANPSVQRGTVRVGVTELVAVTWLSDLVTRINAHYPDVSVELNVDLTVDQLRKLEEFQIDVALVPGPIKAPEYLQVSLGSVEFRWMASPRIPIGDVLLTPGDLESWPLLMLTPQSHLHPVLGSWFRSPLNELPHANFANSIGAVLELAVAGLGIAYLPVEHSRPQIEAGLLRVLTTSPVLPSIEYYAIYNRRDSQGFSETVANIARLCSGFKSAAPA</sequence>
<dbReference type="InterPro" id="IPR036388">
    <property type="entry name" value="WH-like_DNA-bd_sf"/>
</dbReference>
<dbReference type="PRINTS" id="PR00039">
    <property type="entry name" value="HTHLYSR"/>
</dbReference>
<dbReference type="PANTHER" id="PTHR30126">
    <property type="entry name" value="HTH-TYPE TRANSCRIPTIONAL REGULATOR"/>
    <property type="match status" value="1"/>
</dbReference>
<feature type="domain" description="HTH lysR-type" evidence="5">
    <location>
        <begin position="1"/>
        <end position="58"/>
    </location>
</feature>
<dbReference type="Pfam" id="PF03466">
    <property type="entry name" value="LysR_substrate"/>
    <property type="match status" value="1"/>
</dbReference>
<comment type="similarity">
    <text evidence="1">Belongs to the LysR transcriptional regulatory family.</text>
</comment>
<evidence type="ECO:0000313" key="7">
    <source>
        <dbReference type="Proteomes" id="UP000193200"/>
    </source>
</evidence>